<dbReference type="GO" id="GO:0006952">
    <property type="term" value="P:defense response"/>
    <property type="evidence" value="ECO:0007669"/>
    <property type="project" value="InterPro"/>
</dbReference>
<dbReference type="EMBL" id="JACXVP010000005">
    <property type="protein sequence ID" value="KAG5606481.1"/>
    <property type="molecule type" value="Genomic_DNA"/>
</dbReference>
<dbReference type="SUPFAM" id="SSF52200">
    <property type="entry name" value="Toll/Interleukin receptor TIR domain"/>
    <property type="match status" value="1"/>
</dbReference>
<evidence type="ECO:0000256" key="2">
    <source>
        <dbReference type="ARBA" id="ARBA00023027"/>
    </source>
</evidence>
<organism evidence="4 5">
    <name type="scientific">Solanum commersonii</name>
    <name type="common">Commerson's wild potato</name>
    <name type="synonym">Commerson's nightshade</name>
    <dbReference type="NCBI Taxonomy" id="4109"/>
    <lineage>
        <taxon>Eukaryota</taxon>
        <taxon>Viridiplantae</taxon>
        <taxon>Streptophyta</taxon>
        <taxon>Embryophyta</taxon>
        <taxon>Tracheophyta</taxon>
        <taxon>Spermatophyta</taxon>
        <taxon>Magnoliopsida</taxon>
        <taxon>eudicotyledons</taxon>
        <taxon>Gunneridae</taxon>
        <taxon>Pentapetalae</taxon>
        <taxon>asterids</taxon>
        <taxon>lamiids</taxon>
        <taxon>Solanales</taxon>
        <taxon>Solanaceae</taxon>
        <taxon>Solanoideae</taxon>
        <taxon>Solaneae</taxon>
        <taxon>Solanum</taxon>
    </lineage>
</organism>
<accession>A0A9J5Z0P7</accession>
<dbReference type="PANTHER" id="PTHR11017:SF545">
    <property type="entry name" value="TIR DOMAIN-CONTAINING PROTEIN"/>
    <property type="match status" value="1"/>
</dbReference>
<dbReference type="InterPro" id="IPR027417">
    <property type="entry name" value="P-loop_NTPase"/>
</dbReference>
<comment type="caution">
    <text evidence="4">The sequence shown here is derived from an EMBL/GenBank/DDBJ whole genome shotgun (WGS) entry which is preliminary data.</text>
</comment>
<sequence>MASSSSIANDSQYCSRWKYDVFLCFRGEDTRKTFTGHLYEGMKNRGIFTFQDDKKLEHGASISNELLKAIEESQVALVVFSKNYATSVNIMDCKTQCGQIAIPIFYDVDPSEVRNQKESFAEAFAKHESKYRDDVEGIHKVKRWRTALSATADLKGYDIRQGKKEEYVNNKKDVKHLMARRLRFKVLVVLDDINHGDHLDNLARDLDWFGKGSRIIATTRDKHLIRKNDAVYEVTLLVDHQAIQLFNQHAFKKEVPDKSFEKLTLEVVGHANGLPLALKVWGSFLHNRDITAWKSAIEQMKMKSKLEIVEKLKISYDGLETTQ</sequence>
<evidence type="ECO:0000256" key="1">
    <source>
        <dbReference type="ARBA" id="ARBA00022614"/>
    </source>
</evidence>
<dbReference type="SUPFAM" id="SSF52540">
    <property type="entry name" value="P-loop containing nucleoside triphosphate hydrolases"/>
    <property type="match status" value="1"/>
</dbReference>
<dbReference type="GO" id="GO:0007165">
    <property type="term" value="P:signal transduction"/>
    <property type="evidence" value="ECO:0007669"/>
    <property type="project" value="InterPro"/>
</dbReference>
<dbReference type="Proteomes" id="UP000824120">
    <property type="component" value="Chromosome 5"/>
</dbReference>
<reference evidence="4 5" key="1">
    <citation type="submission" date="2020-09" db="EMBL/GenBank/DDBJ databases">
        <title>De no assembly of potato wild relative species, Solanum commersonii.</title>
        <authorList>
            <person name="Cho K."/>
        </authorList>
    </citation>
    <scope>NUCLEOTIDE SEQUENCE [LARGE SCALE GENOMIC DNA]</scope>
    <source>
        <strain evidence="4">LZ3.2</strain>
        <tissue evidence="4">Leaf</tissue>
    </source>
</reference>
<dbReference type="Pfam" id="PF01582">
    <property type="entry name" value="TIR"/>
    <property type="match status" value="1"/>
</dbReference>
<proteinExistence type="predicted"/>
<dbReference type="GO" id="GO:0043531">
    <property type="term" value="F:ADP binding"/>
    <property type="evidence" value="ECO:0007669"/>
    <property type="project" value="InterPro"/>
</dbReference>
<dbReference type="InterPro" id="IPR000157">
    <property type="entry name" value="TIR_dom"/>
</dbReference>
<dbReference type="InterPro" id="IPR042197">
    <property type="entry name" value="Apaf_helical"/>
</dbReference>
<keyword evidence="1" id="KW-0433">Leucine-rich repeat</keyword>
<dbReference type="GO" id="GO:0005524">
    <property type="term" value="F:ATP binding"/>
    <property type="evidence" value="ECO:0007669"/>
    <property type="project" value="UniProtKB-KW"/>
</dbReference>
<dbReference type="AlphaFoldDB" id="A0A9J5Z0P7"/>
<keyword evidence="5" id="KW-1185">Reference proteome</keyword>
<dbReference type="FunFam" id="3.40.50.10140:FF:000007">
    <property type="entry name" value="Disease resistance protein (TIR-NBS-LRR class)"/>
    <property type="match status" value="1"/>
</dbReference>
<dbReference type="Gene3D" id="3.40.50.10140">
    <property type="entry name" value="Toll/interleukin-1 receptor homology (TIR) domain"/>
    <property type="match status" value="1"/>
</dbReference>
<protein>
    <recommendedName>
        <fullName evidence="3">TIR domain-containing protein</fullName>
    </recommendedName>
</protein>
<dbReference type="OrthoDB" id="1744058at2759"/>
<dbReference type="PROSITE" id="PS50104">
    <property type="entry name" value="TIR"/>
    <property type="match status" value="1"/>
</dbReference>
<gene>
    <name evidence="4" type="ORF">H5410_027973</name>
</gene>
<evidence type="ECO:0000259" key="3">
    <source>
        <dbReference type="PROSITE" id="PS50104"/>
    </source>
</evidence>
<feature type="domain" description="TIR" evidence="3">
    <location>
        <begin position="17"/>
        <end position="186"/>
    </location>
</feature>
<dbReference type="PANTHER" id="PTHR11017">
    <property type="entry name" value="LEUCINE-RICH REPEAT-CONTAINING PROTEIN"/>
    <property type="match status" value="1"/>
</dbReference>
<dbReference type="SMART" id="SM00255">
    <property type="entry name" value="TIR"/>
    <property type="match status" value="1"/>
</dbReference>
<dbReference type="Gene3D" id="1.10.8.430">
    <property type="entry name" value="Helical domain of apoptotic protease-activating factors"/>
    <property type="match status" value="1"/>
</dbReference>
<keyword evidence="2" id="KW-0520">NAD</keyword>
<evidence type="ECO:0000313" key="5">
    <source>
        <dbReference type="Proteomes" id="UP000824120"/>
    </source>
</evidence>
<dbReference type="InterPro" id="IPR044974">
    <property type="entry name" value="Disease_R_plants"/>
</dbReference>
<dbReference type="PRINTS" id="PR00364">
    <property type="entry name" value="DISEASERSIST"/>
</dbReference>
<name>A0A9J5Z0P7_SOLCO</name>
<dbReference type="InterPro" id="IPR035897">
    <property type="entry name" value="Toll_tir_struct_dom_sf"/>
</dbReference>
<evidence type="ECO:0000313" key="4">
    <source>
        <dbReference type="EMBL" id="KAG5606481.1"/>
    </source>
</evidence>
<dbReference type="GO" id="GO:0016020">
    <property type="term" value="C:membrane"/>
    <property type="evidence" value="ECO:0007669"/>
    <property type="project" value="UniProtKB-SubCell"/>
</dbReference>